<organism evidence="5 6">
    <name type="scientific">Rhodococcus globerulus</name>
    <dbReference type="NCBI Taxonomy" id="33008"/>
    <lineage>
        <taxon>Bacteria</taxon>
        <taxon>Bacillati</taxon>
        <taxon>Actinomycetota</taxon>
        <taxon>Actinomycetes</taxon>
        <taxon>Mycobacteriales</taxon>
        <taxon>Nocardiaceae</taxon>
        <taxon>Rhodococcus</taxon>
    </lineage>
</organism>
<keyword evidence="2" id="KW-0238">DNA-binding</keyword>
<dbReference type="InterPro" id="IPR036388">
    <property type="entry name" value="WH-like_DNA-bd_sf"/>
</dbReference>
<dbReference type="Pfam" id="PF01047">
    <property type="entry name" value="MarR"/>
    <property type="match status" value="1"/>
</dbReference>
<dbReference type="PANTHER" id="PTHR33164">
    <property type="entry name" value="TRANSCRIPTIONAL REGULATOR, MARR FAMILY"/>
    <property type="match status" value="1"/>
</dbReference>
<dbReference type="InterPro" id="IPR000835">
    <property type="entry name" value="HTH_MarR-typ"/>
</dbReference>
<feature type="domain" description="HTH marR-type" evidence="4">
    <location>
        <begin position="1"/>
        <end position="145"/>
    </location>
</feature>
<gene>
    <name evidence="5" type="ORF">R3Q16_23945</name>
</gene>
<dbReference type="SMART" id="SM00347">
    <property type="entry name" value="HTH_MARR"/>
    <property type="match status" value="1"/>
</dbReference>
<keyword evidence="6" id="KW-1185">Reference proteome</keyword>
<dbReference type="PROSITE" id="PS50995">
    <property type="entry name" value="HTH_MARR_2"/>
    <property type="match status" value="1"/>
</dbReference>
<keyword evidence="1" id="KW-0805">Transcription regulation</keyword>
<accession>A0ABU4BZP7</accession>
<evidence type="ECO:0000313" key="6">
    <source>
        <dbReference type="Proteomes" id="UP001185927"/>
    </source>
</evidence>
<dbReference type="Proteomes" id="UP001185927">
    <property type="component" value="Unassembled WGS sequence"/>
</dbReference>
<reference evidence="5 6" key="1">
    <citation type="submission" date="2023-10" db="EMBL/GenBank/DDBJ databases">
        <title>Development of a sustainable strategy for remediation of hydrocarbon-contaminated territories based on the waste exchange concept.</title>
        <authorList>
            <person name="Krivoruchko A."/>
        </authorList>
    </citation>
    <scope>NUCLEOTIDE SEQUENCE [LARGE SCALE GENOMIC DNA]</scope>
    <source>
        <strain evidence="5 6">IEGM 1203</strain>
    </source>
</reference>
<dbReference type="EMBL" id="JAWLKB010000012">
    <property type="protein sequence ID" value="MDV6269674.1"/>
    <property type="molecule type" value="Genomic_DNA"/>
</dbReference>
<evidence type="ECO:0000259" key="4">
    <source>
        <dbReference type="PROSITE" id="PS50995"/>
    </source>
</evidence>
<proteinExistence type="predicted"/>
<dbReference type="RefSeq" id="WP_317544271.1">
    <property type="nucleotide sequence ID" value="NZ_JAWLKB010000012.1"/>
</dbReference>
<dbReference type="InterPro" id="IPR036390">
    <property type="entry name" value="WH_DNA-bd_sf"/>
</dbReference>
<keyword evidence="3" id="KW-0804">Transcription</keyword>
<evidence type="ECO:0000313" key="5">
    <source>
        <dbReference type="EMBL" id="MDV6269674.1"/>
    </source>
</evidence>
<evidence type="ECO:0000256" key="3">
    <source>
        <dbReference type="ARBA" id="ARBA00023163"/>
    </source>
</evidence>
<evidence type="ECO:0000256" key="2">
    <source>
        <dbReference type="ARBA" id="ARBA00023125"/>
    </source>
</evidence>
<dbReference type="InterPro" id="IPR039422">
    <property type="entry name" value="MarR/SlyA-like"/>
</dbReference>
<name>A0ABU4BZP7_RHOGO</name>
<protein>
    <submittedName>
        <fullName evidence="5">MarR family transcriptional regulator</fullName>
    </submittedName>
</protein>
<dbReference type="PANTHER" id="PTHR33164:SF64">
    <property type="entry name" value="TRANSCRIPTIONAL REGULATOR SLYA"/>
    <property type="match status" value="1"/>
</dbReference>
<sequence length="152" mass="16843">MQDRESWTTGALVWHLSLRWRAGVDRALAHLGLTHAQYSVLAPLHSLVRAGESPSQRELAEQTGLQPIYISKLVRALERSGFVSSERDTRDARAVRLDLTKEGHRTALQAKEIVRQLDHENTHALGGEGGREIAELHRALVALLDATDAADE</sequence>
<dbReference type="SUPFAM" id="SSF46785">
    <property type="entry name" value="Winged helix' DNA-binding domain"/>
    <property type="match status" value="1"/>
</dbReference>
<evidence type="ECO:0000256" key="1">
    <source>
        <dbReference type="ARBA" id="ARBA00023015"/>
    </source>
</evidence>
<comment type="caution">
    <text evidence="5">The sequence shown here is derived from an EMBL/GenBank/DDBJ whole genome shotgun (WGS) entry which is preliminary data.</text>
</comment>
<dbReference type="Gene3D" id="1.10.10.10">
    <property type="entry name" value="Winged helix-like DNA-binding domain superfamily/Winged helix DNA-binding domain"/>
    <property type="match status" value="1"/>
</dbReference>